<feature type="compositionally biased region" description="Polar residues" evidence="1">
    <location>
        <begin position="44"/>
        <end position="63"/>
    </location>
</feature>
<protein>
    <submittedName>
        <fullName evidence="2">Uncharacterized protein</fullName>
    </submittedName>
</protein>
<sequence length="70" mass="7842">MTKLYEDKRIEIDGVHLLVPLTSYGEAIPNGEGKGEMKRPFNYQGEQSNQMRSPNPPGSTNHGPSDWKPD</sequence>
<accession>A0ABR4QIC9</accession>
<dbReference type="EMBL" id="JAKROA010000003">
    <property type="protein sequence ID" value="KAL5109399.1"/>
    <property type="molecule type" value="Genomic_DNA"/>
</dbReference>
<gene>
    <name evidence="2" type="ORF">TcWFU_008991</name>
</gene>
<comment type="caution">
    <text evidence="2">The sequence shown here is derived from an EMBL/GenBank/DDBJ whole genome shotgun (WGS) entry which is preliminary data.</text>
</comment>
<name>A0ABR4QIC9_9CEST</name>
<dbReference type="Proteomes" id="UP001651158">
    <property type="component" value="Unassembled WGS sequence"/>
</dbReference>
<reference evidence="2 3" key="1">
    <citation type="journal article" date="2022" name="Front. Cell. Infect. Microbiol.">
        <title>The Genomes of Two Strains of Taenia crassiceps the Animal Model for the Study of Human Cysticercosis.</title>
        <authorList>
            <person name="Bobes R.J."/>
            <person name="Estrada K."/>
            <person name="Rios-Valencia D.G."/>
            <person name="Calderon-Gallegos A."/>
            <person name="de la Torre P."/>
            <person name="Carrero J.C."/>
            <person name="Sanchez-Flores A."/>
            <person name="Laclette J.P."/>
        </authorList>
    </citation>
    <scope>NUCLEOTIDE SEQUENCE [LARGE SCALE GENOMIC DNA]</scope>
    <source>
        <strain evidence="2">WFUcys</strain>
    </source>
</reference>
<proteinExistence type="predicted"/>
<keyword evidence="3" id="KW-1185">Reference proteome</keyword>
<evidence type="ECO:0000313" key="3">
    <source>
        <dbReference type="Proteomes" id="UP001651158"/>
    </source>
</evidence>
<organism evidence="2 3">
    <name type="scientific">Taenia crassiceps</name>
    <dbReference type="NCBI Taxonomy" id="6207"/>
    <lineage>
        <taxon>Eukaryota</taxon>
        <taxon>Metazoa</taxon>
        <taxon>Spiralia</taxon>
        <taxon>Lophotrochozoa</taxon>
        <taxon>Platyhelminthes</taxon>
        <taxon>Cestoda</taxon>
        <taxon>Eucestoda</taxon>
        <taxon>Cyclophyllidea</taxon>
        <taxon>Taeniidae</taxon>
        <taxon>Taenia</taxon>
    </lineage>
</organism>
<evidence type="ECO:0000256" key="1">
    <source>
        <dbReference type="SAM" id="MobiDB-lite"/>
    </source>
</evidence>
<evidence type="ECO:0000313" key="2">
    <source>
        <dbReference type="EMBL" id="KAL5109399.1"/>
    </source>
</evidence>
<feature type="region of interest" description="Disordered" evidence="1">
    <location>
        <begin position="27"/>
        <end position="70"/>
    </location>
</feature>